<protein>
    <recommendedName>
        <fullName evidence="10">ATP synthase gamma chain</fullName>
    </recommendedName>
    <alternativeName>
        <fullName evidence="10">ATP synthase F1 sector gamma subunit</fullName>
    </alternativeName>
    <alternativeName>
        <fullName evidence="10">F-ATPase gamma subunit</fullName>
    </alternativeName>
</protein>
<evidence type="ECO:0000313" key="11">
    <source>
        <dbReference type="EMBL" id="KKB26625.1"/>
    </source>
</evidence>
<dbReference type="SUPFAM" id="SSF52943">
    <property type="entry name" value="ATP synthase (F1-ATPase), gamma subunit"/>
    <property type="match status" value="1"/>
</dbReference>
<comment type="subcellular location">
    <subcellularLocation>
        <location evidence="10">Cell membrane</location>
        <topology evidence="10">Peripheral membrane protein</topology>
    </subcellularLocation>
    <subcellularLocation>
        <location evidence="2">Membrane</location>
        <topology evidence="2">Peripheral membrane protein</topology>
    </subcellularLocation>
</comment>
<dbReference type="RefSeq" id="WP_046096974.1">
    <property type="nucleotide sequence ID" value="NZ_JZXN01000017.1"/>
</dbReference>
<dbReference type="PANTHER" id="PTHR11693">
    <property type="entry name" value="ATP SYNTHASE GAMMA CHAIN"/>
    <property type="match status" value="1"/>
</dbReference>
<dbReference type="GO" id="GO:0045259">
    <property type="term" value="C:proton-transporting ATP synthase complex"/>
    <property type="evidence" value="ECO:0007669"/>
    <property type="project" value="UniProtKB-KW"/>
</dbReference>
<dbReference type="InterPro" id="IPR035968">
    <property type="entry name" value="ATP_synth_F1_ATPase_gsu"/>
</dbReference>
<dbReference type="HAMAP" id="MF_00815">
    <property type="entry name" value="ATP_synth_gamma_bact"/>
    <property type="match status" value="1"/>
</dbReference>
<dbReference type="STRING" id="29561.MM26B8_05690"/>
<dbReference type="GO" id="GO:0046933">
    <property type="term" value="F:proton-transporting ATP synthase activity, rotational mechanism"/>
    <property type="evidence" value="ECO:0007669"/>
    <property type="project" value="UniProtKB-UniRule"/>
</dbReference>
<keyword evidence="8 10" id="KW-0139">CF(1)</keyword>
<dbReference type="PANTHER" id="PTHR11693:SF22">
    <property type="entry name" value="ATP SYNTHASE SUBUNIT GAMMA, MITOCHONDRIAL"/>
    <property type="match status" value="1"/>
</dbReference>
<dbReference type="PRINTS" id="PR00126">
    <property type="entry name" value="ATPASEGAMMA"/>
</dbReference>
<name>A0A0F5H0H2_9BACT</name>
<comment type="caution">
    <text evidence="11">The sequence shown here is derived from an EMBL/GenBank/DDBJ whole genome shotgun (WGS) entry which is preliminary data.</text>
</comment>
<evidence type="ECO:0000256" key="1">
    <source>
        <dbReference type="ARBA" id="ARBA00003456"/>
    </source>
</evidence>
<sequence length="289" mass="32688">MAGLQAIKNRIDAVHSIKKITHAMELVATSKLKKARNEYEQVSAYASVVNESFYSILEELSEIDKANLFVNNNSGRKLHIILTADIGLAGSYNSSVIKLAKNIINKRDKLIVIGIKGIANLAKIYKEQIVAKYNSDSESDHYRLMLMIMRNSLELYNQKEIDSINIIYSKYINNIVQEETIKQIFPFDLTKRIEIKKSNENLNLHSQIEFEPSVKNVFNEAIPLYVGAQLYEAYASSKLSEFASRRSAMESATDNAENLIDDLQVKYNSKRQSNITQELNEIIAGADAV</sequence>
<keyword evidence="10" id="KW-1003">Cell membrane</keyword>
<comment type="function">
    <text evidence="1 10">Produces ATP from ADP in the presence of a proton gradient across the membrane. The gamma chain is believed to be important in regulating ATPase activity and the flow of protons through the CF(0) complex.</text>
</comment>
<evidence type="ECO:0000256" key="7">
    <source>
        <dbReference type="ARBA" id="ARBA00023136"/>
    </source>
</evidence>
<keyword evidence="5 10" id="KW-0375">Hydrogen ion transport</keyword>
<dbReference type="PROSITE" id="PS00153">
    <property type="entry name" value="ATPASE_GAMMA"/>
    <property type="match status" value="1"/>
</dbReference>
<keyword evidence="4 10" id="KW-0813">Transport</keyword>
<dbReference type="Proteomes" id="UP000033750">
    <property type="component" value="Unassembled WGS sequence"/>
</dbReference>
<evidence type="ECO:0000256" key="5">
    <source>
        <dbReference type="ARBA" id="ARBA00022781"/>
    </source>
</evidence>
<dbReference type="Gene3D" id="3.40.1380.10">
    <property type="match status" value="1"/>
</dbReference>
<dbReference type="Gene3D" id="1.10.287.80">
    <property type="entry name" value="ATP synthase, gamma subunit, helix hairpin domain"/>
    <property type="match status" value="1"/>
</dbReference>
<dbReference type="GO" id="GO:0005886">
    <property type="term" value="C:plasma membrane"/>
    <property type="evidence" value="ECO:0007669"/>
    <property type="project" value="UniProtKB-SubCell"/>
</dbReference>
<dbReference type="PATRIC" id="fig|1264554.4.peg.36"/>
<dbReference type="InterPro" id="IPR000131">
    <property type="entry name" value="ATP_synth_F1_gsu"/>
</dbReference>
<dbReference type="GO" id="GO:0005524">
    <property type="term" value="F:ATP binding"/>
    <property type="evidence" value="ECO:0007669"/>
    <property type="project" value="UniProtKB-UniRule"/>
</dbReference>
<evidence type="ECO:0000313" key="12">
    <source>
        <dbReference type="Proteomes" id="UP000033750"/>
    </source>
</evidence>
<evidence type="ECO:0000256" key="4">
    <source>
        <dbReference type="ARBA" id="ARBA00022448"/>
    </source>
</evidence>
<organism evidence="11 12">
    <name type="scientific">Mycoplasmopsis meleagridis ATCC 25294</name>
    <dbReference type="NCBI Taxonomy" id="1264554"/>
    <lineage>
        <taxon>Bacteria</taxon>
        <taxon>Bacillati</taxon>
        <taxon>Mycoplasmatota</taxon>
        <taxon>Mycoplasmoidales</taxon>
        <taxon>Metamycoplasmataceae</taxon>
        <taxon>Mycoplasmopsis</taxon>
    </lineage>
</organism>
<proteinExistence type="inferred from homology"/>
<keyword evidence="9 10" id="KW-0066">ATP synthesis</keyword>
<evidence type="ECO:0000256" key="8">
    <source>
        <dbReference type="ARBA" id="ARBA00023196"/>
    </source>
</evidence>
<dbReference type="AlphaFoldDB" id="A0A0F5H0H2"/>
<reference evidence="11 12" key="1">
    <citation type="submission" date="2015-03" db="EMBL/GenBank/DDBJ databases">
        <title>Genome sequence of Mycoplasma meleagridis strain ATCC 25294.</title>
        <authorList>
            <person name="Yacoub E."/>
            <person name="Blanchard A."/>
            <person name="Sirand-Pugnet P."/>
            <person name="Mardassi B.B.A."/>
        </authorList>
    </citation>
    <scope>NUCLEOTIDE SEQUENCE [LARGE SCALE GENOMIC DNA]</scope>
    <source>
        <strain evidence="11 12">ATCC 25294</strain>
    </source>
</reference>
<dbReference type="EMBL" id="JZXN01000017">
    <property type="protein sequence ID" value="KKB26625.1"/>
    <property type="molecule type" value="Genomic_DNA"/>
</dbReference>
<keyword evidence="12" id="KW-1185">Reference proteome</keyword>
<comment type="similarity">
    <text evidence="3 10">Belongs to the ATPase gamma chain family.</text>
</comment>
<dbReference type="GO" id="GO:0042777">
    <property type="term" value="P:proton motive force-driven plasma membrane ATP synthesis"/>
    <property type="evidence" value="ECO:0007669"/>
    <property type="project" value="UniProtKB-UniRule"/>
</dbReference>
<dbReference type="NCBIfam" id="TIGR01146">
    <property type="entry name" value="ATPsyn_F1gamma"/>
    <property type="match status" value="1"/>
</dbReference>
<evidence type="ECO:0000256" key="6">
    <source>
        <dbReference type="ARBA" id="ARBA00023065"/>
    </source>
</evidence>
<evidence type="ECO:0000256" key="2">
    <source>
        <dbReference type="ARBA" id="ARBA00004170"/>
    </source>
</evidence>
<dbReference type="CDD" id="cd12151">
    <property type="entry name" value="F1-ATPase_gamma"/>
    <property type="match status" value="1"/>
</dbReference>
<keyword evidence="6 10" id="KW-0406">Ion transport</keyword>
<dbReference type="OrthoDB" id="9812769at2"/>
<keyword evidence="7 10" id="KW-0472">Membrane</keyword>
<dbReference type="Pfam" id="PF00231">
    <property type="entry name" value="ATP-synt"/>
    <property type="match status" value="1"/>
</dbReference>
<accession>A0A0F5H0H2</accession>
<comment type="subunit">
    <text evidence="10">F-type ATPases have 2 components, CF(1) - the catalytic core - and CF(0) - the membrane proton channel. CF(1) has five subunits: alpha(3), beta(3), gamma(1), delta(1), epsilon(1). CF(0) has three main subunits: a, b and c.</text>
</comment>
<dbReference type="InterPro" id="IPR023632">
    <property type="entry name" value="ATP_synth_F1_gsu_CS"/>
</dbReference>
<evidence type="ECO:0000256" key="3">
    <source>
        <dbReference type="ARBA" id="ARBA00007681"/>
    </source>
</evidence>
<gene>
    <name evidence="10 11" type="primary">atpG</name>
    <name evidence="11" type="ORF">MMELEA_00060</name>
</gene>
<evidence type="ECO:0000256" key="10">
    <source>
        <dbReference type="HAMAP-Rule" id="MF_00815"/>
    </source>
</evidence>
<evidence type="ECO:0000256" key="9">
    <source>
        <dbReference type="ARBA" id="ARBA00023310"/>
    </source>
</evidence>